<dbReference type="EMBL" id="JBHLWM010000003">
    <property type="protein sequence ID" value="MFC0240229.1"/>
    <property type="molecule type" value="Genomic_DNA"/>
</dbReference>
<organism evidence="2 3">
    <name type="scientific">Rhodopseudomonas telluris</name>
    <dbReference type="NCBI Taxonomy" id="644215"/>
    <lineage>
        <taxon>Bacteria</taxon>
        <taxon>Pseudomonadati</taxon>
        <taxon>Pseudomonadota</taxon>
        <taxon>Alphaproteobacteria</taxon>
        <taxon>Hyphomicrobiales</taxon>
        <taxon>Nitrobacteraceae</taxon>
        <taxon>Rhodopseudomonas</taxon>
    </lineage>
</organism>
<keyword evidence="3" id="KW-1185">Reference proteome</keyword>
<dbReference type="Proteomes" id="UP001589775">
    <property type="component" value="Unassembled WGS sequence"/>
</dbReference>
<accession>A0ABV6EPT0</accession>
<comment type="caution">
    <text evidence="2">The sequence shown here is derived from an EMBL/GenBank/DDBJ whole genome shotgun (WGS) entry which is preliminary data.</text>
</comment>
<dbReference type="EC" id="3.2.1.-" evidence="2"/>
<dbReference type="GO" id="GO:0016798">
    <property type="term" value="F:hydrolase activity, acting on glycosyl bonds"/>
    <property type="evidence" value="ECO:0007669"/>
    <property type="project" value="UniProtKB-KW"/>
</dbReference>
<feature type="chain" id="PRO_5047419994" evidence="1">
    <location>
        <begin position="23"/>
        <end position="404"/>
    </location>
</feature>
<proteinExistence type="predicted"/>
<evidence type="ECO:0000256" key="1">
    <source>
        <dbReference type="SAM" id="SignalP"/>
    </source>
</evidence>
<keyword evidence="2" id="KW-0326">Glycosidase</keyword>
<sequence>MARQTIIAALGLALLPAASAAAQSGHRHAAETACATTELRCASKVTPAFGRDGTLWLIWMAGGQVSVAHSADRGRTLSSPVTVTQGTPKLDWGPDARPKIALDRDGHVAVTFSIFRDDAFNGEVFTSRSADGGAHFAPPQPITADPESQRFEAIGFRPDGQLFAAWLDKRDRAAARSAGKKYDGAALLFATSPDGGASYAPAAVAAPHTCECCRLALAFDPAGHAVVVFRNMFDGGVRDHAVITFADDGTPGPLHRVSADDWQIAACPHHGPSLSVSPGGTYHVVWYTAGKARKGLFYAQSRDGGQTFSEPMRLGDPDRAPARPYVLAGANETAIVWKQFDGDATAVLLITSADDGRTWSAPRVIATTSDASDHPLLVTDGRAIYLSWMTKADGYRLQPIGHEP</sequence>
<dbReference type="InterPro" id="IPR036278">
    <property type="entry name" value="Sialidase_sf"/>
</dbReference>
<keyword evidence="1" id="KW-0732">Signal</keyword>
<feature type="signal peptide" evidence="1">
    <location>
        <begin position="1"/>
        <end position="22"/>
    </location>
</feature>
<dbReference type="SUPFAM" id="SSF50939">
    <property type="entry name" value="Sialidases"/>
    <property type="match status" value="1"/>
</dbReference>
<dbReference type="Gene3D" id="2.120.10.10">
    <property type="match status" value="2"/>
</dbReference>
<dbReference type="RefSeq" id="WP_378385907.1">
    <property type="nucleotide sequence ID" value="NZ_JBHLWM010000003.1"/>
</dbReference>
<gene>
    <name evidence="2" type="ORF">ACFFJ6_07105</name>
</gene>
<keyword evidence="2" id="KW-0378">Hydrolase</keyword>
<evidence type="ECO:0000313" key="2">
    <source>
        <dbReference type="EMBL" id="MFC0240229.1"/>
    </source>
</evidence>
<dbReference type="CDD" id="cd15482">
    <property type="entry name" value="Sialidase_non-viral"/>
    <property type="match status" value="2"/>
</dbReference>
<name>A0ABV6EPT0_9BRAD</name>
<evidence type="ECO:0000313" key="3">
    <source>
        <dbReference type="Proteomes" id="UP001589775"/>
    </source>
</evidence>
<reference evidence="2 3" key="1">
    <citation type="submission" date="2024-09" db="EMBL/GenBank/DDBJ databases">
        <authorList>
            <person name="Sun Q."/>
            <person name="Mori K."/>
        </authorList>
    </citation>
    <scope>NUCLEOTIDE SEQUENCE [LARGE SCALE GENOMIC DNA]</scope>
    <source>
        <strain evidence="2 3">KCTC 23279</strain>
    </source>
</reference>
<protein>
    <submittedName>
        <fullName evidence="2">Sialidase family protein</fullName>
        <ecNumber evidence="2">3.2.1.-</ecNumber>
    </submittedName>
</protein>